<dbReference type="InterPro" id="IPR010273">
    <property type="entry name" value="DUF881"/>
</dbReference>
<dbReference type="Proteomes" id="UP000225548">
    <property type="component" value="Unassembled WGS sequence"/>
</dbReference>
<comment type="similarity">
    <text evidence="1">Belongs to the UPF0749 family.</text>
</comment>
<keyword evidence="2" id="KW-1133">Transmembrane helix</keyword>
<dbReference type="PANTHER" id="PTHR37313:SF1">
    <property type="entry name" value="UPF0749 PROTEIN RV1823"/>
    <property type="match status" value="1"/>
</dbReference>
<dbReference type="RefSeq" id="WP_169925338.1">
    <property type="nucleotide sequence ID" value="NZ_PDJG01000001.1"/>
</dbReference>
<keyword evidence="2" id="KW-0472">Membrane</keyword>
<protein>
    <submittedName>
        <fullName evidence="3">Uncharacterized protein YlxW (UPF0749 family)</fullName>
    </submittedName>
</protein>
<organism evidence="3 4">
    <name type="scientific">Sanguibacter antarcticus</name>
    <dbReference type="NCBI Taxonomy" id="372484"/>
    <lineage>
        <taxon>Bacteria</taxon>
        <taxon>Bacillati</taxon>
        <taxon>Actinomycetota</taxon>
        <taxon>Actinomycetes</taxon>
        <taxon>Micrococcales</taxon>
        <taxon>Sanguibacteraceae</taxon>
        <taxon>Sanguibacter</taxon>
    </lineage>
</organism>
<keyword evidence="2" id="KW-0812">Transmembrane</keyword>
<dbReference type="EMBL" id="PDJG01000001">
    <property type="protein sequence ID" value="PFG33134.1"/>
    <property type="molecule type" value="Genomic_DNA"/>
</dbReference>
<evidence type="ECO:0000313" key="3">
    <source>
        <dbReference type="EMBL" id="PFG33134.1"/>
    </source>
</evidence>
<dbReference type="Gene3D" id="3.30.70.1880">
    <property type="entry name" value="Protein of unknown function DUF881"/>
    <property type="match status" value="1"/>
</dbReference>
<dbReference type="PANTHER" id="PTHR37313">
    <property type="entry name" value="UPF0749 PROTEIN RV1825"/>
    <property type="match status" value="1"/>
</dbReference>
<reference evidence="3 4" key="1">
    <citation type="submission" date="2017-10" db="EMBL/GenBank/DDBJ databases">
        <title>Sequencing the genomes of 1000 actinobacteria strains.</title>
        <authorList>
            <person name="Klenk H.-P."/>
        </authorList>
    </citation>
    <scope>NUCLEOTIDE SEQUENCE [LARGE SCALE GENOMIC DNA]</scope>
    <source>
        <strain evidence="3 4">DSM 18966</strain>
    </source>
</reference>
<accession>A0A2A9E2Q9</accession>
<proteinExistence type="inferred from homology"/>
<dbReference type="GO" id="GO:0005886">
    <property type="term" value="C:plasma membrane"/>
    <property type="evidence" value="ECO:0007669"/>
    <property type="project" value="TreeGrafter"/>
</dbReference>
<dbReference type="AlphaFoldDB" id="A0A2A9E2Q9"/>
<evidence type="ECO:0000313" key="4">
    <source>
        <dbReference type="Proteomes" id="UP000225548"/>
    </source>
</evidence>
<name>A0A2A9E2Q9_9MICO</name>
<gene>
    <name evidence="3" type="ORF">ATL42_0994</name>
</gene>
<comment type="caution">
    <text evidence="3">The sequence shown here is derived from an EMBL/GenBank/DDBJ whole genome shotgun (WGS) entry which is preliminary data.</text>
</comment>
<dbReference type="Pfam" id="PF05949">
    <property type="entry name" value="DUF881"/>
    <property type="match status" value="1"/>
</dbReference>
<keyword evidence="4" id="KW-1185">Reference proteome</keyword>
<feature type="transmembrane region" description="Helical" evidence="2">
    <location>
        <begin position="54"/>
        <end position="75"/>
    </location>
</feature>
<evidence type="ECO:0000256" key="1">
    <source>
        <dbReference type="ARBA" id="ARBA00009108"/>
    </source>
</evidence>
<sequence length="287" mass="30159">MTGRRLSDETLTGRPPVDASMTLLNEVMRQPLDPSYAAAARRRATDEPRTSRPLGVAALLVLAICLGLVTASAAVQLRAPQPAVLAARALLEEEIVSRRDQVEDKAAQNAALQTSIERLRDSALETTDPELLSVLRRDSVVSGTTAVRGPGLIITIEDGASAAEDQRALVQDTDLQVVVNALWEAGAEAIAINDQRLTATTAIRSAGSAILVDLVGVSGPYTVVAIGDRNGLETGFARSSAMRQLEGFASSYGIKTTLSGQDDVALRAGKLPVLYSASAIDDDNGSQ</sequence>
<evidence type="ECO:0000256" key="2">
    <source>
        <dbReference type="SAM" id="Phobius"/>
    </source>
</evidence>